<keyword evidence="2" id="KW-1185">Reference proteome</keyword>
<comment type="caution">
    <text evidence="1">The sequence shown here is derived from an EMBL/GenBank/DDBJ whole genome shotgun (WGS) entry which is preliminary data.</text>
</comment>
<dbReference type="Proteomes" id="UP000646738">
    <property type="component" value="Unassembled WGS sequence"/>
</dbReference>
<evidence type="ECO:0008006" key="3">
    <source>
        <dbReference type="Google" id="ProtNLM"/>
    </source>
</evidence>
<sequence>MPHLTIDYSSRLAGVLDAGVLVKELHPLVLEESGSTGVCKTLVRPVDTYVGDTSGGETAFLHIEVGLLAGRPAHQRARLSERVLALAEAHLRAAGVPEAVVSTEVRELAGSYRLATVTTAGG</sequence>
<dbReference type="PANTHER" id="PTHR37950">
    <property type="entry name" value="4-HYDROXYPHENYLACETATE CATABOLISM PROTEIN"/>
    <property type="match status" value="1"/>
</dbReference>
<evidence type="ECO:0000313" key="1">
    <source>
        <dbReference type="EMBL" id="GHI50178.1"/>
    </source>
</evidence>
<dbReference type="PANTHER" id="PTHR37950:SF1">
    <property type="entry name" value="4-HYDROXYPHENYLACETATE CATABOLISM PROTEIN"/>
    <property type="match status" value="1"/>
</dbReference>
<dbReference type="SUPFAM" id="SSF55331">
    <property type="entry name" value="Tautomerase/MIF"/>
    <property type="match status" value="1"/>
</dbReference>
<name>A0ABQ3R2U8_STRRR</name>
<dbReference type="Pfam" id="PF02962">
    <property type="entry name" value="CHMI"/>
    <property type="match status" value="1"/>
</dbReference>
<dbReference type="RefSeq" id="WP_189991583.1">
    <property type="nucleotide sequence ID" value="NZ_BNCB01000003.1"/>
</dbReference>
<organism evidence="1 2">
    <name type="scientific">Streptomyces rubradiris</name>
    <name type="common">Streptomyces achromogenes subsp. rubradiris</name>
    <dbReference type="NCBI Taxonomy" id="285531"/>
    <lineage>
        <taxon>Bacteria</taxon>
        <taxon>Bacillati</taxon>
        <taxon>Actinomycetota</taxon>
        <taxon>Actinomycetes</taxon>
        <taxon>Kitasatosporales</taxon>
        <taxon>Streptomycetaceae</taxon>
        <taxon>Streptomyces</taxon>
    </lineage>
</organism>
<dbReference type="EMBL" id="BNEA01000001">
    <property type="protein sequence ID" value="GHI50178.1"/>
    <property type="molecule type" value="Genomic_DNA"/>
</dbReference>
<dbReference type="InterPro" id="IPR014347">
    <property type="entry name" value="Tautomerase/MIF_sf"/>
</dbReference>
<reference evidence="2" key="1">
    <citation type="submission" date="2023-07" db="EMBL/GenBank/DDBJ databases">
        <title>Whole genome shotgun sequence of Streptomyces achromogenes subsp. rubradiris NBRC 14000.</title>
        <authorList>
            <person name="Komaki H."/>
            <person name="Tamura T."/>
        </authorList>
    </citation>
    <scope>NUCLEOTIDE SEQUENCE [LARGE SCALE GENOMIC DNA]</scope>
    <source>
        <strain evidence="2">NBRC 14000</strain>
    </source>
</reference>
<accession>A0ABQ3R2U8</accession>
<evidence type="ECO:0000313" key="2">
    <source>
        <dbReference type="Proteomes" id="UP000646738"/>
    </source>
</evidence>
<dbReference type="InterPro" id="IPR004220">
    <property type="entry name" value="5-COMe_2-OHmuconate_Isoase"/>
</dbReference>
<dbReference type="Gene3D" id="3.30.429.10">
    <property type="entry name" value="Macrophage Migration Inhibitory Factor"/>
    <property type="match status" value="1"/>
</dbReference>
<gene>
    <name evidence="1" type="ORF">Srubr_00240</name>
</gene>
<proteinExistence type="predicted"/>
<protein>
    <recommendedName>
        <fullName evidence="3">5-carboxymethyl-2-hydroxymuconate isomerase</fullName>
    </recommendedName>
</protein>